<keyword evidence="3" id="KW-1185">Reference proteome</keyword>
<reference evidence="4" key="1">
    <citation type="submission" date="2024-02" db="UniProtKB">
        <authorList>
            <consortium name="WormBaseParasite"/>
        </authorList>
    </citation>
    <scope>IDENTIFICATION</scope>
</reference>
<dbReference type="Proteomes" id="UP000887575">
    <property type="component" value="Unassembled WGS sequence"/>
</dbReference>
<evidence type="ECO:0000313" key="4">
    <source>
        <dbReference type="WBParaSite" id="MBELARI_LOCUS21275"/>
    </source>
</evidence>
<sequence>MRRCLVLLTLGLALIGEARIYNGKSRHERQAPDEFENQLQPVGESENFNPYEVVSVDGQSPVRYHHTECGIVLKEIAVLQPVNSDRDQFILKRILIEKDTGKPASGPCAEALQASIDKEDAGKAPYEPPERIDGGVEPRKENNVIAELPYMSAPIEPPRDHSFPLDNNVQRHPQRPYGDAQFADAQTHHGYRKGKKCANGRKETAVEENRSPRKCRRKDLPPQPVVIPWCNTEKPWLNTAPCQMPPTPEYKEVVRPRVEQVEMKPQPKRRQCVHRPRQSAPLPEIAIQPPSRPAKCRNRNVGLPPNGQPHHHNHLHHSNHNNELKTLDPVYERRDNSVNEPGIEMEDDRKKREDLQPIAALPVYRI</sequence>
<name>A0AAF3F692_9BILA</name>
<accession>A0AAF3F692</accession>
<organism evidence="3 4">
    <name type="scientific">Mesorhabditis belari</name>
    <dbReference type="NCBI Taxonomy" id="2138241"/>
    <lineage>
        <taxon>Eukaryota</taxon>
        <taxon>Metazoa</taxon>
        <taxon>Ecdysozoa</taxon>
        <taxon>Nematoda</taxon>
        <taxon>Chromadorea</taxon>
        <taxon>Rhabditida</taxon>
        <taxon>Rhabditina</taxon>
        <taxon>Rhabditomorpha</taxon>
        <taxon>Rhabditoidea</taxon>
        <taxon>Rhabditidae</taxon>
        <taxon>Mesorhabditinae</taxon>
        <taxon>Mesorhabditis</taxon>
    </lineage>
</organism>
<keyword evidence="2" id="KW-0732">Signal</keyword>
<proteinExistence type="predicted"/>
<feature type="compositionally biased region" description="Basic residues" evidence="1">
    <location>
        <begin position="309"/>
        <end position="319"/>
    </location>
</feature>
<feature type="chain" id="PRO_5042265278" evidence="2">
    <location>
        <begin position="21"/>
        <end position="366"/>
    </location>
</feature>
<protein>
    <submittedName>
        <fullName evidence="4">Uncharacterized protein</fullName>
    </submittedName>
</protein>
<feature type="region of interest" description="Disordered" evidence="1">
    <location>
        <begin position="304"/>
        <end position="323"/>
    </location>
</feature>
<evidence type="ECO:0000313" key="3">
    <source>
        <dbReference type="Proteomes" id="UP000887575"/>
    </source>
</evidence>
<dbReference type="AlphaFoldDB" id="A0AAF3F692"/>
<dbReference type="WBParaSite" id="MBELARI_LOCUS21275">
    <property type="protein sequence ID" value="MBELARI_LOCUS21275"/>
    <property type="gene ID" value="MBELARI_LOCUS21275"/>
</dbReference>
<feature type="signal peptide" evidence="2">
    <location>
        <begin position="1"/>
        <end position="20"/>
    </location>
</feature>
<evidence type="ECO:0000256" key="2">
    <source>
        <dbReference type="SAM" id="SignalP"/>
    </source>
</evidence>
<evidence type="ECO:0000256" key="1">
    <source>
        <dbReference type="SAM" id="MobiDB-lite"/>
    </source>
</evidence>